<reference evidence="2 3" key="1">
    <citation type="submission" date="2015-09" db="EMBL/GenBank/DDBJ databases">
        <authorList>
            <consortium name="Pathogen Informatics"/>
        </authorList>
    </citation>
    <scope>NUCLEOTIDE SEQUENCE [LARGE SCALE GENOMIC DNA]</scope>
    <source>
        <strain evidence="2 3">2789STDY5608838</strain>
    </source>
</reference>
<gene>
    <name evidence="2" type="ORF">ERS852395_01065</name>
</gene>
<evidence type="ECO:0000313" key="3">
    <source>
        <dbReference type="Proteomes" id="UP000095447"/>
    </source>
</evidence>
<evidence type="ECO:0000313" key="2">
    <source>
        <dbReference type="EMBL" id="CUN69515.1"/>
    </source>
</evidence>
<accession>A0A173Z2W6</accession>
<dbReference type="InterPro" id="IPR049222">
    <property type="entry name" value="DUF6870"/>
</dbReference>
<dbReference type="RefSeq" id="WP_055052934.1">
    <property type="nucleotide sequence ID" value="NZ_CYZA01000004.1"/>
</dbReference>
<dbReference type="EMBL" id="CYZA01000004">
    <property type="protein sequence ID" value="CUN69515.1"/>
    <property type="molecule type" value="Genomic_DNA"/>
</dbReference>
<dbReference type="Pfam" id="PF21757">
    <property type="entry name" value="DUF6870"/>
    <property type="match status" value="1"/>
</dbReference>
<organism evidence="2 3">
    <name type="scientific">Blautia obeum</name>
    <dbReference type="NCBI Taxonomy" id="40520"/>
    <lineage>
        <taxon>Bacteria</taxon>
        <taxon>Bacillati</taxon>
        <taxon>Bacillota</taxon>
        <taxon>Clostridia</taxon>
        <taxon>Lachnospirales</taxon>
        <taxon>Lachnospiraceae</taxon>
        <taxon>Blautia</taxon>
    </lineage>
</organism>
<evidence type="ECO:0000259" key="1">
    <source>
        <dbReference type="Pfam" id="PF21757"/>
    </source>
</evidence>
<feature type="domain" description="DUF6870" evidence="1">
    <location>
        <begin position="15"/>
        <end position="83"/>
    </location>
</feature>
<dbReference type="Proteomes" id="UP000095447">
    <property type="component" value="Unassembled WGS sequence"/>
</dbReference>
<protein>
    <recommendedName>
        <fullName evidence="1">DUF6870 domain-containing protein</fullName>
    </recommendedName>
</protein>
<dbReference type="AlphaFoldDB" id="A0A173Z2W6"/>
<name>A0A173Z2W6_9FIRM</name>
<proteinExistence type="predicted"/>
<sequence>MKNIEMPTLEELQEMAAVDIRTVDKSTLAELDDVEIHEELPQAERIADYIKQIKNPYCYKSHGVVVKISFAGKCSLEESLSRCISM</sequence>